<dbReference type="Proteomes" id="UP001055811">
    <property type="component" value="Linkage Group LG07"/>
</dbReference>
<name>A0ACB9AJ86_CICIN</name>
<accession>A0ACB9AJ86</accession>
<evidence type="ECO:0000313" key="2">
    <source>
        <dbReference type="Proteomes" id="UP001055811"/>
    </source>
</evidence>
<proteinExistence type="predicted"/>
<reference evidence="2" key="1">
    <citation type="journal article" date="2022" name="Mol. Ecol. Resour.">
        <title>The genomes of chicory, endive, great burdock and yacon provide insights into Asteraceae palaeo-polyploidization history and plant inulin production.</title>
        <authorList>
            <person name="Fan W."/>
            <person name="Wang S."/>
            <person name="Wang H."/>
            <person name="Wang A."/>
            <person name="Jiang F."/>
            <person name="Liu H."/>
            <person name="Zhao H."/>
            <person name="Xu D."/>
            <person name="Zhang Y."/>
        </authorList>
    </citation>
    <scope>NUCLEOTIDE SEQUENCE [LARGE SCALE GENOMIC DNA]</scope>
    <source>
        <strain evidence="2">cv. Punajuju</strain>
    </source>
</reference>
<sequence length="139" mass="16431">MAEADPEHNKMKKTTFSIPPWRYTNEIEDTATSKRKEEEIEEVDYDNIEIMHEILAYRNRNGVCPCSNPDDLRIFCFPYVHMGIGNEGGWFKKMKEMKNKFNIESAPMEDVEKKEFELWKKIWGNERKGDDDLNVSSCK</sequence>
<gene>
    <name evidence="1" type="ORF">L2E82_37691</name>
</gene>
<organism evidence="1 2">
    <name type="scientific">Cichorium intybus</name>
    <name type="common">Chicory</name>
    <dbReference type="NCBI Taxonomy" id="13427"/>
    <lineage>
        <taxon>Eukaryota</taxon>
        <taxon>Viridiplantae</taxon>
        <taxon>Streptophyta</taxon>
        <taxon>Embryophyta</taxon>
        <taxon>Tracheophyta</taxon>
        <taxon>Spermatophyta</taxon>
        <taxon>Magnoliopsida</taxon>
        <taxon>eudicotyledons</taxon>
        <taxon>Gunneridae</taxon>
        <taxon>Pentapetalae</taxon>
        <taxon>asterids</taxon>
        <taxon>campanulids</taxon>
        <taxon>Asterales</taxon>
        <taxon>Asteraceae</taxon>
        <taxon>Cichorioideae</taxon>
        <taxon>Cichorieae</taxon>
        <taxon>Cichoriinae</taxon>
        <taxon>Cichorium</taxon>
    </lineage>
</organism>
<comment type="caution">
    <text evidence="1">The sequence shown here is derived from an EMBL/GenBank/DDBJ whole genome shotgun (WGS) entry which is preliminary data.</text>
</comment>
<reference evidence="1 2" key="2">
    <citation type="journal article" date="2022" name="Mol. Ecol. Resour.">
        <title>The genomes of chicory, endive, great burdock and yacon provide insights into Asteraceae paleo-polyploidization history and plant inulin production.</title>
        <authorList>
            <person name="Fan W."/>
            <person name="Wang S."/>
            <person name="Wang H."/>
            <person name="Wang A."/>
            <person name="Jiang F."/>
            <person name="Liu H."/>
            <person name="Zhao H."/>
            <person name="Xu D."/>
            <person name="Zhang Y."/>
        </authorList>
    </citation>
    <scope>NUCLEOTIDE SEQUENCE [LARGE SCALE GENOMIC DNA]</scope>
    <source>
        <strain evidence="2">cv. Punajuju</strain>
        <tissue evidence="1">Leaves</tissue>
    </source>
</reference>
<keyword evidence="2" id="KW-1185">Reference proteome</keyword>
<protein>
    <submittedName>
        <fullName evidence="1">Uncharacterized protein</fullName>
    </submittedName>
</protein>
<evidence type="ECO:0000313" key="1">
    <source>
        <dbReference type="EMBL" id="KAI3708505.1"/>
    </source>
</evidence>
<dbReference type="EMBL" id="CM042015">
    <property type="protein sequence ID" value="KAI3708505.1"/>
    <property type="molecule type" value="Genomic_DNA"/>
</dbReference>